<dbReference type="GO" id="GO:0005634">
    <property type="term" value="C:nucleus"/>
    <property type="evidence" value="ECO:0007669"/>
    <property type="project" value="UniProtKB-SubCell"/>
</dbReference>
<evidence type="ECO:0000256" key="1">
    <source>
        <dbReference type="ARBA" id="ARBA00004123"/>
    </source>
</evidence>
<dbReference type="CDD" id="cd00086">
    <property type="entry name" value="homeodomain"/>
    <property type="match status" value="1"/>
</dbReference>
<organism evidence="13 14">
    <name type="scientific">Ceratopteris richardii</name>
    <name type="common">Triangle waterfern</name>
    <dbReference type="NCBI Taxonomy" id="49495"/>
    <lineage>
        <taxon>Eukaryota</taxon>
        <taxon>Viridiplantae</taxon>
        <taxon>Streptophyta</taxon>
        <taxon>Embryophyta</taxon>
        <taxon>Tracheophyta</taxon>
        <taxon>Polypodiopsida</taxon>
        <taxon>Polypodiidae</taxon>
        <taxon>Polypodiales</taxon>
        <taxon>Pteridineae</taxon>
        <taxon>Pteridaceae</taxon>
        <taxon>Parkerioideae</taxon>
        <taxon>Ceratopteris</taxon>
    </lineage>
</organism>
<dbReference type="InterPro" id="IPR003106">
    <property type="entry name" value="Leu_zip_homeo"/>
</dbReference>
<dbReference type="AlphaFoldDB" id="A0A8T2SGP3"/>
<proteinExistence type="inferred from homology"/>
<accession>A0A8T2SGP3</accession>
<dbReference type="Pfam" id="PF02183">
    <property type="entry name" value="HALZ"/>
    <property type="match status" value="1"/>
</dbReference>
<evidence type="ECO:0000313" key="14">
    <source>
        <dbReference type="Proteomes" id="UP000825935"/>
    </source>
</evidence>
<dbReference type="Gene3D" id="1.10.10.60">
    <property type="entry name" value="Homeodomain-like"/>
    <property type="match status" value="1"/>
</dbReference>
<keyword evidence="4 8" id="KW-0371">Homeobox</keyword>
<evidence type="ECO:0000256" key="10">
    <source>
        <dbReference type="SAM" id="Coils"/>
    </source>
</evidence>
<evidence type="ECO:0000259" key="12">
    <source>
        <dbReference type="PROSITE" id="PS50071"/>
    </source>
</evidence>
<evidence type="ECO:0000256" key="4">
    <source>
        <dbReference type="ARBA" id="ARBA00023155"/>
    </source>
</evidence>
<reference evidence="13" key="1">
    <citation type="submission" date="2021-08" db="EMBL/GenBank/DDBJ databases">
        <title>WGS assembly of Ceratopteris richardii.</title>
        <authorList>
            <person name="Marchant D.B."/>
            <person name="Chen G."/>
            <person name="Jenkins J."/>
            <person name="Shu S."/>
            <person name="Leebens-Mack J."/>
            <person name="Grimwood J."/>
            <person name="Schmutz J."/>
            <person name="Soltis P."/>
            <person name="Soltis D."/>
            <person name="Chen Z.-H."/>
        </authorList>
    </citation>
    <scope>NUCLEOTIDE SEQUENCE</scope>
    <source>
        <strain evidence="13">Whitten #5841</strain>
        <tissue evidence="13">Leaf</tissue>
    </source>
</reference>
<evidence type="ECO:0000256" key="5">
    <source>
        <dbReference type="ARBA" id="ARBA00023163"/>
    </source>
</evidence>
<dbReference type="Proteomes" id="UP000825935">
    <property type="component" value="Chromosome 20"/>
</dbReference>
<dbReference type="SUPFAM" id="SSF46689">
    <property type="entry name" value="Homeodomain-like"/>
    <property type="match status" value="1"/>
</dbReference>
<evidence type="ECO:0000313" key="13">
    <source>
        <dbReference type="EMBL" id="KAH7331517.1"/>
    </source>
</evidence>
<evidence type="ECO:0000256" key="2">
    <source>
        <dbReference type="ARBA" id="ARBA00023015"/>
    </source>
</evidence>
<feature type="DNA-binding region" description="Homeobox" evidence="8">
    <location>
        <begin position="78"/>
        <end position="137"/>
    </location>
</feature>
<feature type="region of interest" description="Disordered" evidence="11">
    <location>
        <begin position="1"/>
        <end position="25"/>
    </location>
</feature>
<dbReference type="OrthoDB" id="6159439at2759"/>
<dbReference type="FunFam" id="1.10.10.60:FF:000144">
    <property type="entry name" value="homeobox-leucine zipper protein ATHB-6-like"/>
    <property type="match status" value="1"/>
</dbReference>
<keyword evidence="14" id="KW-1185">Reference proteome</keyword>
<dbReference type="GO" id="GO:0000981">
    <property type="term" value="F:DNA-binding transcription factor activity, RNA polymerase II-specific"/>
    <property type="evidence" value="ECO:0007669"/>
    <property type="project" value="InterPro"/>
</dbReference>
<feature type="domain" description="Homeobox" evidence="12">
    <location>
        <begin position="76"/>
        <end position="136"/>
    </location>
</feature>
<evidence type="ECO:0000256" key="9">
    <source>
        <dbReference type="RuleBase" id="RU000682"/>
    </source>
</evidence>
<dbReference type="PRINTS" id="PR00031">
    <property type="entry name" value="HTHREPRESSR"/>
</dbReference>
<evidence type="ECO:0000256" key="8">
    <source>
        <dbReference type="PROSITE-ProRule" id="PRU00108"/>
    </source>
</evidence>
<name>A0A8T2SGP3_CERRI</name>
<dbReference type="EMBL" id="CM035425">
    <property type="protein sequence ID" value="KAH7331517.1"/>
    <property type="molecule type" value="Genomic_DNA"/>
</dbReference>
<dbReference type="Pfam" id="PF00046">
    <property type="entry name" value="Homeodomain"/>
    <property type="match status" value="1"/>
</dbReference>
<evidence type="ECO:0000256" key="6">
    <source>
        <dbReference type="ARBA" id="ARBA00023242"/>
    </source>
</evidence>
<keyword evidence="10" id="KW-0175">Coiled coil</keyword>
<keyword evidence="2" id="KW-0805">Transcription regulation</keyword>
<dbReference type="PROSITE" id="PS00027">
    <property type="entry name" value="HOMEOBOX_1"/>
    <property type="match status" value="1"/>
</dbReference>
<dbReference type="InterPro" id="IPR045224">
    <property type="entry name" value="HDZip_class_I_plant"/>
</dbReference>
<dbReference type="SMART" id="SM00389">
    <property type="entry name" value="HOX"/>
    <property type="match status" value="1"/>
</dbReference>
<dbReference type="GO" id="GO:0000976">
    <property type="term" value="F:transcription cis-regulatory region binding"/>
    <property type="evidence" value="ECO:0007669"/>
    <property type="project" value="UniProtKB-ARBA"/>
</dbReference>
<dbReference type="InterPro" id="IPR000047">
    <property type="entry name" value="HTH_motif"/>
</dbReference>
<comment type="similarity">
    <text evidence="7">Belongs to the HD-ZIP homeobox family. Class I subfamily.</text>
</comment>
<dbReference type="OMA" id="IGSAHDI"/>
<dbReference type="PANTHER" id="PTHR24326:SF606">
    <property type="entry name" value="HOMEOBOX-LEUCINE ZIPPER PROTEIN ATHB-54"/>
    <property type="match status" value="1"/>
</dbReference>
<evidence type="ECO:0000256" key="7">
    <source>
        <dbReference type="ARBA" id="ARBA00025748"/>
    </source>
</evidence>
<gene>
    <name evidence="13" type="ORF">KP509_20G037700</name>
</gene>
<dbReference type="GO" id="GO:0045893">
    <property type="term" value="P:positive regulation of DNA-templated transcription"/>
    <property type="evidence" value="ECO:0007669"/>
    <property type="project" value="TreeGrafter"/>
</dbReference>
<keyword evidence="6 8" id="KW-0539">Nucleus</keyword>
<comment type="subcellular location">
    <subcellularLocation>
        <location evidence="1 8 9">Nucleus</location>
    </subcellularLocation>
</comment>
<protein>
    <recommendedName>
        <fullName evidence="12">Homeobox domain-containing protein</fullName>
    </recommendedName>
</protein>
<dbReference type="InterPro" id="IPR017970">
    <property type="entry name" value="Homeobox_CS"/>
</dbReference>
<evidence type="ECO:0000256" key="3">
    <source>
        <dbReference type="ARBA" id="ARBA00023125"/>
    </source>
</evidence>
<dbReference type="InterPro" id="IPR009057">
    <property type="entry name" value="Homeodomain-like_sf"/>
</dbReference>
<sequence length="316" mass="35782">MDTADTWNAERGSVHPRIKRRKQEKDEHVVHGFMSSGFQGDVQDLISPAGNYYQHVTFNEQGDLADDDGICYDIINSTGEKKRGLTVDQVKYLEMNFTMDFKLEPERKALIAKELGLRPRQVAIWFQNRRARWKNKQLEQDYETLKSSYEALLQENEDMVKRNKALDEENKLLQAEIARLTGISGNVDVPVDIDAKVASPDLDSDSDLESTVKGEKQQNLKSEIGIPAKLDAQSEILESLTLSCLKSQEAIVAFVEQPIGANDSVVACATVKIEAGYLSPSEETFINYPQLVHGFHVDDVLFTYENQPYGFTWDVW</sequence>
<dbReference type="PROSITE" id="PS50071">
    <property type="entry name" value="HOMEOBOX_2"/>
    <property type="match status" value="1"/>
</dbReference>
<keyword evidence="5" id="KW-0804">Transcription</keyword>
<dbReference type="InterPro" id="IPR001356">
    <property type="entry name" value="HD"/>
</dbReference>
<evidence type="ECO:0000256" key="11">
    <source>
        <dbReference type="SAM" id="MobiDB-lite"/>
    </source>
</evidence>
<dbReference type="PANTHER" id="PTHR24326">
    <property type="entry name" value="HOMEOBOX-LEUCINE ZIPPER PROTEIN"/>
    <property type="match status" value="1"/>
</dbReference>
<comment type="caution">
    <text evidence="13">The sequence shown here is derived from an EMBL/GenBank/DDBJ whole genome shotgun (WGS) entry which is preliminary data.</text>
</comment>
<keyword evidence="3 8" id="KW-0238">DNA-binding</keyword>
<feature type="coiled-coil region" evidence="10">
    <location>
        <begin position="128"/>
        <end position="183"/>
    </location>
</feature>